<dbReference type="Proteomes" id="UP000199180">
    <property type="component" value="Unassembled WGS sequence"/>
</dbReference>
<organism evidence="1 2">
    <name type="scientific">Paracoccus homiensis</name>
    <dbReference type="NCBI Taxonomy" id="364199"/>
    <lineage>
        <taxon>Bacteria</taxon>
        <taxon>Pseudomonadati</taxon>
        <taxon>Pseudomonadota</taxon>
        <taxon>Alphaproteobacteria</taxon>
        <taxon>Rhodobacterales</taxon>
        <taxon>Paracoccaceae</taxon>
        <taxon>Paracoccus</taxon>
    </lineage>
</organism>
<gene>
    <name evidence="1" type="ORF">SAMN04489858_1361</name>
</gene>
<accession>A0A1I0JNQ1</accession>
<reference evidence="1 2" key="1">
    <citation type="submission" date="2016-10" db="EMBL/GenBank/DDBJ databases">
        <authorList>
            <person name="de Groot N.N."/>
        </authorList>
    </citation>
    <scope>NUCLEOTIDE SEQUENCE [LARGE SCALE GENOMIC DNA]</scope>
    <source>
        <strain evidence="1 2">DSM 17862</strain>
    </source>
</reference>
<proteinExistence type="predicted"/>
<name>A0A1I0JNQ1_9RHOB</name>
<dbReference type="AlphaFoldDB" id="A0A1I0JNQ1"/>
<protein>
    <submittedName>
        <fullName evidence="1">Uncharacterized protein</fullName>
    </submittedName>
</protein>
<dbReference type="EMBL" id="FOHO01000036">
    <property type="protein sequence ID" value="SEU11408.1"/>
    <property type="molecule type" value="Genomic_DNA"/>
</dbReference>
<keyword evidence="2" id="KW-1185">Reference proteome</keyword>
<evidence type="ECO:0000313" key="2">
    <source>
        <dbReference type="Proteomes" id="UP000199180"/>
    </source>
</evidence>
<evidence type="ECO:0000313" key="1">
    <source>
        <dbReference type="EMBL" id="SEU11408.1"/>
    </source>
</evidence>
<sequence length="66" mass="7043">MRMNAAQEAALDVAKGELVRRVEAASNPGCKAVNDRDRGSRSVGHGRYFACRAGDKTGGEGKAERH</sequence>